<dbReference type="EMBL" id="VJWE01000001">
    <property type="protein sequence ID" value="TWG41066.1"/>
    <property type="molecule type" value="Genomic_DNA"/>
</dbReference>
<dbReference type="InterPro" id="IPR036465">
    <property type="entry name" value="vWFA_dom_sf"/>
</dbReference>
<comment type="caution">
    <text evidence="1">The sequence shown here is derived from an EMBL/GenBank/DDBJ whole genome shotgun (WGS) entry which is preliminary data.</text>
</comment>
<dbReference type="PIRSF" id="PIRSF010256">
    <property type="entry name" value="CoxE_vWa"/>
    <property type="match status" value="1"/>
</dbReference>
<dbReference type="PANTHER" id="PTHR39338">
    <property type="entry name" value="BLL5662 PROTEIN-RELATED"/>
    <property type="match status" value="1"/>
</dbReference>
<dbReference type="PANTHER" id="PTHR39338:SF6">
    <property type="entry name" value="BLL5662 PROTEIN"/>
    <property type="match status" value="1"/>
</dbReference>
<accession>A0A561XY96</accession>
<organism evidence="1 2">
    <name type="scientific">Acidovorax delafieldii</name>
    <name type="common">Pseudomonas delafieldii</name>
    <dbReference type="NCBI Taxonomy" id="47920"/>
    <lineage>
        <taxon>Bacteria</taxon>
        <taxon>Pseudomonadati</taxon>
        <taxon>Pseudomonadota</taxon>
        <taxon>Betaproteobacteria</taxon>
        <taxon>Burkholderiales</taxon>
        <taxon>Comamonadaceae</taxon>
        <taxon>Acidovorax</taxon>
    </lineage>
</organism>
<dbReference type="Gene3D" id="3.40.50.410">
    <property type="entry name" value="von Willebrand factor, type A domain"/>
    <property type="match status" value="1"/>
</dbReference>
<protein>
    <recommendedName>
        <fullName evidence="3">VWFA domain-containing protein</fullName>
    </recommendedName>
</protein>
<gene>
    <name evidence="1" type="ORF">ATF69_0049</name>
</gene>
<dbReference type="Proteomes" id="UP000321485">
    <property type="component" value="Unassembled WGS sequence"/>
</dbReference>
<evidence type="ECO:0008006" key="3">
    <source>
        <dbReference type="Google" id="ProtNLM"/>
    </source>
</evidence>
<dbReference type="Pfam" id="PF05762">
    <property type="entry name" value="VWA_CoxE"/>
    <property type="match status" value="1"/>
</dbReference>
<dbReference type="InterPro" id="IPR011195">
    <property type="entry name" value="UCP010256"/>
</dbReference>
<dbReference type="AlphaFoldDB" id="A0A561XY96"/>
<name>A0A561XY96_ACIDE</name>
<dbReference type="InterPro" id="IPR008912">
    <property type="entry name" value="Uncharacterised_CoxE"/>
</dbReference>
<reference evidence="1 2" key="1">
    <citation type="journal article" date="2015" name="Stand. Genomic Sci.">
        <title>Genomic Encyclopedia of Bacterial and Archaeal Type Strains, Phase III: the genomes of soil and plant-associated and newly described type strains.</title>
        <authorList>
            <person name="Whitman W.B."/>
            <person name="Woyke T."/>
            <person name="Klenk H.P."/>
            <person name="Zhou Y."/>
            <person name="Lilburn T.G."/>
            <person name="Beck B.J."/>
            <person name="De Vos P."/>
            <person name="Vandamme P."/>
            <person name="Eisen J.A."/>
            <person name="Garrity G."/>
            <person name="Hugenholtz P."/>
            <person name="Kyrpides N.C."/>
        </authorList>
    </citation>
    <scope>NUCLEOTIDE SEQUENCE [LARGE SCALE GENOMIC DNA]</scope>
    <source>
        <strain evidence="1 2">DSM 64</strain>
    </source>
</reference>
<proteinExistence type="predicted"/>
<evidence type="ECO:0000313" key="1">
    <source>
        <dbReference type="EMBL" id="TWG41066.1"/>
    </source>
</evidence>
<evidence type="ECO:0000313" key="2">
    <source>
        <dbReference type="Proteomes" id="UP000321485"/>
    </source>
</evidence>
<dbReference type="CDD" id="cd00198">
    <property type="entry name" value="vWFA"/>
    <property type="match status" value="1"/>
</dbReference>
<dbReference type="SUPFAM" id="SSF53300">
    <property type="entry name" value="vWA-like"/>
    <property type="match status" value="1"/>
</dbReference>
<sequence length="410" mass="45216">MHENRPMAEGAMFSQLGDARTGKLADNLSGFGRTLRRAGVRVDAARMALAQQAVMLVGLQREDFGAALEAVLVSREQDRMVFRELFDAYFRNPNVAQKLLAQMLPSAESKAEPVKRRPRVSEALAPVRAARNAPPAREEDKIEFDAAMTASDLQRLRQADFNQLSASEYILVERLARDVPLPLPHYAARRTRPGARGSRPHWPGAMLHAARSGGEVLHIPLLQRRQQPLPLLVLVDVSGSMERYARLLLAFLHAATAPRHTGAAVRRDVFAFGTGLTDLTPAFRLADTDAMLETASHAITDFAGGTRMGDSLGQLRLQHARRLVGRRTLVLLISDGLDTGAPEVLERELAWLRRHCGRLLWLNPLLRYEGYAPTARGASALHRQAHGMVAVHNLSHLKDLAASLASVLRQ</sequence>